<evidence type="ECO:0000256" key="3">
    <source>
        <dbReference type="ARBA" id="ARBA00022692"/>
    </source>
</evidence>
<keyword evidence="5 6" id="KW-0472">Membrane</keyword>
<dbReference type="Pfam" id="PF01810">
    <property type="entry name" value="LysE"/>
    <property type="match status" value="1"/>
</dbReference>
<keyword evidence="3 6" id="KW-0812">Transmembrane</keyword>
<organism evidence="7 8">
    <name type="scientific">Vreelandella titanicae</name>
    <dbReference type="NCBI Taxonomy" id="664683"/>
    <lineage>
        <taxon>Bacteria</taxon>
        <taxon>Pseudomonadati</taxon>
        <taxon>Pseudomonadota</taxon>
        <taxon>Gammaproteobacteria</taxon>
        <taxon>Oceanospirillales</taxon>
        <taxon>Halomonadaceae</taxon>
        <taxon>Vreelandella</taxon>
    </lineage>
</organism>
<dbReference type="GO" id="GO:0015171">
    <property type="term" value="F:amino acid transmembrane transporter activity"/>
    <property type="evidence" value="ECO:0007669"/>
    <property type="project" value="TreeGrafter"/>
</dbReference>
<feature type="transmembrane region" description="Helical" evidence="6">
    <location>
        <begin position="189"/>
        <end position="210"/>
    </location>
</feature>
<dbReference type="EMBL" id="VNFE01000001">
    <property type="protein sequence ID" value="TVU92408.1"/>
    <property type="molecule type" value="Genomic_DNA"/>
</dbReference>
<dbReference type="Proteomes" id="UP000317288">
    <property type="component" value="Unassembled WGS sequence"/>
</dbReference>
<reference evidence="7 8" key="1">
    <citation type="submission" date="2019-07" db="EMBL/GenBank/DDBJ databases">
        <title>Diversity of Bacteria from Kongsfjorden, Arctic.</title>
        <authorList>
            <person name="Yu Y."/>
        </authorList>
    </citation>
    <scope>NUCLEOTIDE SEQUENCE [LARGE SCALE GENOMIC DNA]</scope>
    <source>
        <strain evidence="7 8">SM1922</strain>
    </source>
</reference>
<dbReference type="InterPro" id="IPR001123">
    <property type="entry name" value="LeuE-type"/>
</dbReference>
<evidence type="ECO:0000256" key="5">
    <source>
        <dbReference type="ARBA" id="ARBA00023136"/>
    </source>
</evidence>
<keyword evidence="2" id="KW-1003">Cell membrane</keyword>
<evidence type="ECO:0000313" key="7">
    <source>
        <dbReference type="EMBL" id="TVU92408.1"/>
    </source>
</evidence>
<proteinExistence type="predicted"/>
<feature type="transmembrane region" description="Helical" evidence="6">
    <location>
        <begin position="70"/>
        <end position="88"/>
    </location>
</feature>
<evidence type="ECO:0000313" key="8">
    <source>
        <dbReference type="Proteomes" id="UP000317288"/>
    </source>
</evidence>
<protein>
    <submittedName>
        <fullName evidence="7">LysE family translocator</fullName>
    </submittedName>
</protein>
<evidence type="ECO:0000256" key="4">
    <source>
        <dbReference type="ARBA" id="ARBA00022989"/>
    </source>
</evidence>
<accession>A0A558JFK7</accession>
<feature type="transmembrane region" description="Helical" evidence="6">
    <location>
        <begin position="40"/>
        <end position="64"/>
    </location>
</feature>
<comment type="caution">
    <text evidence="7">The sequence shown here is derived from an EMBL/GenBank/DDBJ whole genome shotgun (WGS) entry which is preliminary data.</text>
</comment>
<dbReference type="PANTHER" id="PTHR30086:SF20">
    <property type="entry name" value="ARGININE EXPORTER PROTEIN ARGO-RELATED"/>
    <property type="match status" value="1"/>
</dbReference>
<evidence type="ECO:0000256" key="1">
    <source>
        <dbReference type="ARBA" id="ARBA00004651"/>
    </source>
</evidence>
<feature type="transmembrane region" description="Helical" evidence="6">
    <location>
        <begin position="152"/>
        <end position="174"/>
    </location>
</feature>
<evidence type="ECO:0000256" key="2">
    <source>
        <dbReference type="ARBA" id="ARBA00022475"/>
    </source>
</evidence>
<sequence>MDYSNIISFVTITILLIVTPGSDMALIARSTVSQGQMGALAAMLGINLASITWTILAIIGFVALVNTVPYANTALMLIGAIYMGNIGVKDIKSAVKVRRNKSENEKIETFSETKFQLFKKGLLVNASNPKIGLYYVTVLPNFIKTETNQGLYIFYMGLTHNILGFIWFMSFAFLLRKGANLMGGQSKEIITLLTGISLIAFSATAIYYAIGI</sequence>
<dbReference type="AlphaFoldDB" id="A0A558JFK7"/>
<keyword evidence="4 6" id="KW-1133">Transmembrane helix</keyword>
<comment type="subcellular location">
    <subcellularLocation>
        <location evidence="1">Cell membrane</location>
        <topology evidence="1">Multi-pass membrane protein</topology>
    </subcellularLocation>
</comment>
<name>A0A558JFK7_9GAMM</name>
<feature type="transmembrane region" description="Helical" evidence="6">
    <location>
        <begin position="6"/>
        <end position="28"/>
    </location>
</feature>
<gene>
    <name evidence="7" type="ORF">FQP89_04600</name>
</gene>
<dbReference type="PANTHER" id="PTHR30086">
    <property type="entry name" value="ARGININE EXPORTER PROTEIN ARGO"/>
    <property type="match status" value="1"/>
</dbReference>
<dbReference type="RefSeq" id="WP_144810083.1">
    <property type="nucleotide sequence ID" value="NZ_VNFE01000001.1"/>
</dbReference>
<dbReference type="GO" id="GO:0005886">
    <property type="term" value="C:plasma membrane"/>
    <property type="evidence" value="ECO:0007669"/>
    <property type="project" value="UniProtKB-SubCell"/>
</dbReference>
<evidence type="ECO:0000256" key="6">
    <source>
        <dbReference type="SAM" id="Phobius"/>
    </source>
</evidence>